<dbReference type="Proteomes" id="UP000054995">
    <property type="component" value="Unassembled WGS sequence"/>
</dbReference>
<keyword evidence="1" id="KW-1133">Transmembrane helix</keyword>
<feature type="transmembrane region" description="Helical" evidence="1">
    <location>
        <begin position="16"/>
        <end position="40"/>
    </location>
</feature>
<protein>
    <submittedName>
        <fullName evidence="2">Uncharacterized protein</fullName>
    </submittedName>
</protein>
<keyword evidence="1" id="KW-0812">Transmembrane</keyword>
<keyword evidence="3" id="KW-1185">Reference proteome</keyword>
<reference evidence="2 3" key="1">
    <citation type="submission" date="2015-01" db="EMBL/GenBank/DDBJ databases">
        <title>Evolution of Trichinella species and genotypes.</title>
        <authorList>
            <person name="Korhonen P.K."/>
            <person name="Edoardo P."/>
            <person name="Giuseppe L.R."/>
            <person name="Gasser R.B."/>
        </authorList>
    </citation>
    <scope>NUCLEOTIDE SEQUENCE [LARGE SCALE GENOMIC DNA]</scope>
    <source>
        <strain evidence="2">ISS470</strain>
    </source>
</reference>
<gene>
    <name evidence="2" type="ORF">T4D_7914</name>
</gene>
<dbReference type="OrthoDB" id="10489374at2759"/>
<evidence type="ECO:0000256" key="1">
    <source>
        <dbReference type="SAM" id="Phobius"/>
    </source>
</evidence>
<dbReference type="EMBL" id="JYDT01000132">
    <property type="protein sequence ID" value="KRY83768.1"/>
    <property type="molecule type" value="Genomic_DNA"/>
</dbReference>
<organism evidence="2 3">
    <name type="scientific">Trichinella pseudospiralis</name>
    <name type="common">Parasitic roundworm</name>
    <dbReference type="NCBI Taxonomy" id="6337"/>
    <lineage>
        <taxon>Eukaryota</taxon>
        <taxon>Metazoa</taxon>
        <taxon>Ecdysozoa</taxon>
        <taxon>Nematoda</taxon>
        <taxon>Enoplea</taxon>
        <taxon>Dorylaimia</taxon>
        <taxon>Trichinellida</taxon>
        <taxon>Trichinellidae</taxon>
        <taxon>Trichinella</taxon>
    </lineage>
</organism>
<dbReference type="AlphaFoldDB" id="A0A0V1FCS0"/>
<keyword evidence="1" id="KW-0472">Membrane</keyword>
<evidence type="ECO:0000313" key="3">
    <source>
        <dbReference type="Proteomes" id="UP000054995"/>
    </source>
</evidence>
<sequence>MGVAASVTLPTFSNTAALVGAAVRGLLVSTSVATTSVVVLQLRSHVLRFRLVGSSGLVVDDRAVVGLGGNVRVPSWSVASASAASVTSETMTHFVEIILATAIHRAQMLLELIKLNH</sequence>
<comment type="caution">
    <text evidence="2">The sequence shown here is derived from an EMBL/GenBank/DDBJ whole genome shotgun (WGS) entry which is preliminary data.</text>
</comment>
<name>A0A0V1FCS0_TRIPS</name>
<evidence type="ECO:0000313" key="2">
    <source>
        <dbReference type="EMBL" id="KRY83768.1"/>
    </source>
</evidence>
<proteinExistence type="predicted"/>
<accession>A0A0V1FCS0</accession>